<dbReference type="PANTHER" id="PTHR33939:SF1">
    <property type="entry name" value="DUF4371 DOMAIN-CONTAINING PROTEIN"/>
    <property type="match status" value="1"/>
</dbReference>
<accession>A0A914V2X1</accession>
<protein>
    <submittedName>
        <fullName evidence="2">Uncharacterized protein</fullName>
    </submittedName>
</protein>
<dbReference type="InterPro" id="IPR036397">
    <property type="entry name" value="RNaseH_sf"/>
</dbReference>
<dbReference type="AlphaFoldDB" id="A0A914V2X1"/>
<dbReference type="Gene3D" id="3.30.420.10">
    <property type="entry name" value="Ribonuclease H-like superfamily/Ribonuclease H"/>
    <property type="match status" value="1"/>
</dbReference>
<dbReference type="PANTHER" id="PTHR33939">
    <property type="entry name" value="PROTEIN CBG22215"/>
    <property type="match status" value="1"/>
</dbReference>
<dbReference type="WBParaSite" id="PSAMB.scaffold1483size30953.g13419.t1">
    <property type="protein sequence ID" value="PSAMB.scaffold1483size30953.g13419.t1"/>
    <property type="gene ID" value="PSAMB.scaffold1483size30953.g13419"/>
</dbReference>
<organism evidence="1 2">
    <name type="scientific">Plectus sambesii</name>
    <dbReference type="NCBI Taxonomy" id="2011161"/>
    <lineage>
        <taxon>Eukaryota</taxon>
        <taxon>Metazoa</taxon>
        <taxon>Ecdysozoa</taxon>
        <taxon>Nematoda</taxon>
        <taxon>Chromadorea</taxon>
        <taxon>Plectida</taxon>
        <taxon>Plectina</taxon>
        <taxon>Plectoidea</taxon>
        <taxon>Plectidae</taxon>
        <taxon>Plectus</taxon>
    </lineage>
</organism>
<proteinExistence type="predicted"/>
<reference evidence="2" key="1">
    <citation type="submission" date="2022-11" db="UniProtKB">
        <authorList>
            <consortium name="WormBaseParasite"/>
        </authorList>
    </citation>
    <scope>IDENTIFICATION</scope>
</reference>
<dbReference type="GO" id="GO:0003676">
    <property type="term" value="F:nucleic acid binding"/>
    <property type="evidence" value="ECO:0007669"/>
    <property type="project" value="InterPro"/>
</dbReference>
<dbReference type="Proteomes" id="UP000887566">
    <property type="component" value="Unplaced"/>
</dbReference>
<sequence length="237" mass="26992">MEAEGGFTCSESNFRLILNGLGYRFGKIDSRPVVFERQDLINWRKGYLRELHVYRQRGYRIVYMDETWVFAGMSQRYDWVDEDVLLNPYEAKRNGLMTGPKTPVSRGKRAIVVHCVAEDGLVDGTDFIFASHATDDDGDYHRDMDAAKFEAYLRRIAPILKAGSNQPVVLILGNASCNSRYEEKSAIHGFFSHVREAEKRYATLDEILLDNPACELVISAVTFVNDSDSEDEVDVME</sequence>
<name>A0A914V2X1_9BILA</name>
<evidence type="ECO:0000313" key="1">
    <source>
        <dbReference type="Proteomes" id="UP000887566"/>
    </source>
</evidence>
<evidence type="ECO:0000313" key="2">
    <source>
        <dbReference type="WBParaSite" id="PSAMB.scaffold1483size30953.g13419.t1"/>
    </source>
</evidence>
<keyword evidence="1" id="KW-1185">Reference proteome</keyword>